<dbReference type="InterPro" id="IPR013425">
    <property type="entry name" value="Autotrns_rpt"/>
</dbReference>
<dbReference type="NCBIfam" id="TIGR02601">
    <property type="entry name" value="autotrns_rpt"/>
    <property type="match status" value="1"/>
</dbReference>
<gene>
    <name evidence="4" type="ORF">AA2016_4352</name>
</gene>
<dbReference type="Pfam" id="PF12951">
    <property type="entry name" value="PATR"/>
    <property type="match status" value="1"/>
</dbReference>
<name>A0AAC8YRR4_AMIAI</name>
<dbReference type="PROSITE" id="PS51208">
    <property type="entry name" value="AUTOTRANSPORTER"/>
    <property type="match status" value="1"/>
</dbReference>
<dbReference type="InterPro" id="IPR051551">
    <property type="entry name" value="Autotransporter_adhesion"/>
</dbReference>
<dbReference type="NCBIfam" id="TIGR04393">
    <property type="entry name" value="rpt_T5SS_PEPC"/>
    <property type="match status" value="5"/>
</dbReference>
<keyword evidence="1 2" id="KW-0732">Signal</keyword>
<accession>A0AAC8YRR4</accession>
<dbReference type="InterPro" id="IPR036709">
    <property type="entry name" value="Autotransporte_beta_dom_sf"/>
</dbReference>
<evidence type="ECO:0000313" key="4">
    <source>
        <dbReference type="EMBL" id="AMS43267.1"/>
    </source>
</evidence>
<dbReference type="SUPFAM" id="SSF103515">
    <property type="entry name" value="Autotransporter"/>
    <property type="match status" value="1"/>
</dbReference>
<dbReference type="PANTHER" id="PTHR35037">
    <property type="entry name" value="C-TERMINAL REGION OF AIDA-LIKE PROTEIN"/>
    <property type="match status" value="1"/>
</dbReference>
<sequence length="957" mass="94541">MLKHRRPFGAFQLSRHCLLMVAAPLALMLASAPVSAQQVILSGDVDPSDPTGITSADDLQIGRTGIGALTIQDGGTLTNRQGTLGSDIGGNGTVVVSGHDGAGNASSWTNTDFLTVGGQGSGTLDILDGGVVTDSGGFVGDAAGGTGWVTVSGQGSLWNNLGDVVIGQSGSGTLDVLAGGRVSSASGYVGASPGSVGVVTVSGDDGQGNASTWTQQNDLNVGYEGSGTLNVAQGGRVVTTGRINIGTYGQGEIAISDGATVSSHDAIVGVAGYGEALLTSAGSWTMTDQLTIGLGAQGVLRIEGGARVSSNQGYVGANAGGDGSVTVTGAGSSWEMTGSNLTLGNYGVGAMTIADGGRVLAQGGVYLGMSDAAASGTLDVLGTPGARGVVETSGFRGGMGTAHVTLDGGIIRAIADNATFFRNYGAQQISLGTAGGIVDTNGHDIGIAPEMTGAGGLTKDGLGRLTLNGANSYAGGTTVAAGVLAAGAANVFSAGSAHRVLGGATLALDGFDQSVGSLDNAGRVTFGSTPGTTLTVAGDYTGHGGTLEIATELGTDTAPTDLLVIGGNSIGGTTLVSVVNVGGTGGLTTADGIRVIRVDGISDAGAFALAGPAIAGAYRYGLYHNGIADPADGDWYLRSSGLAPTLPVYETYPQLLLGMVELPTLKQRVGARYDTALGGAAPIGGTASGGAAPSPIWARIEGAHGRVASASSTSGDAGFDTTGALLQAGLDGQLAANAQGMWVGGLTVQYGRAGADIFSGIGDGSSATTSYGLGATLSWFGENGFYVDGQVQMALLRSDLDATGIGRVGDGIHGSGQSLSLEAGRNIALGDGWSLTPQAQLAWSSVDFDSFTDRFGAVVSLKDGDSLKGRIGIAANHEAAGMQLHGIANLTYQFGDGTSVMVSGLDTSFATQRFGAELGLGATYRWAGGTLHGEALASTSFAGSYGVKGTVGFAMSF</sequence>
<dbReference type="KEGG" id="aak:AA2016_4352"/>
<dbReference type="AlphaFoldDB" id="A0AAC8YRR4"/>
<evidence type="ECO:0000313" key="5">
    <source>
        <dbReference type="Proteomes" id="UP000075755"/>
    </source>
</evidence>
<dbReference type="SUPFAM" id="SSF51126">
    <property type="entry name" value="Pectin lyase-like"/>
    <property type="match status" value="1"/>
</dbReference>
<evidence type="ECO:0000259" key="3">
    <source>
        <dbReference type="PROSITE" id="PS51208"/>
    </source>
</evidence>
<dbReference type="Pfam" id="PF03797">
    <property type="entry name" value="Autotransporter"/>
    <property type="match status" value="1"/>
</dbReference>
<organism evidence="4 5">
    <name type="scientific">Aminobacter aminovorans</name>
    <name type="common">Chelatobacter heintzii</name>
    <dbReference type="NCBI Taxonomy" id="83263"/>
    <lineage>
        <taxon>Bacteria</taxon>
        <taxon>Pseudomonadati</taxon>
        <taxon>Pseudomonadota</taxon>
        <taxon>Alphaproteobacteria</taxon>
        <taxon>Hyphomicrobiales</taxon>
        <taxon>Phyllobacteriaceae</taxon>
        <taxon>Aminobacter</taxon>
    </lineage>
</organism>
<dbReference type="NCBIfam" id="TIGR01414">
    <property type="entry name" value="autotrans_barl"/>
    <property type="match status" value="1"/>
</dbReference>
<dbReference type="InterPro" id="IPR012332">
    <property type="entry name" value="Autotransporter_pectin_lyase_C"/>
</dbReference>
<dbReference type="EMBL" id="CP015005">
    <property type="protein sequence ID" value="AMS43267.1"/>
    <property type="molecule type" value="Genomic_DNA"/>
</dbReference>
<dbReference type="InterPro" id="IPR006315">
    <property type="entry name" value="OM_autotransptr_brl_dom"/>
</dbReference>
<dbReference type="GO" id="GO:0019867">
    <property type="term" value="C:outer membrane"/>
    <property type="evidence" value="ECO:0007669"/>
    <property type="project" value="InterPro"/>
</dbReference>
<evidence type="ECO:0000256" key="1">
    <source>
        <dbReference type="ARBA" id="ARBA00022729"/>
    </source>
</evidence>
<dbReference type="PANTHER" id="PTHR35037:SF3">
    <property type="entry name" value="C-TERMINAL REGION OF AIDA-LIKE PROTEIN"/>
    <property type="match status" value="1"/>
</dbReference>
<dbReference type="InterPro" id="IPR011050">
    <property type="entry name" value="Pectin_lyase_fold/virulence"/>
</dbReference>
<dbReference type="Gene3D" id="2.40.128.130">
    <property type="entry name" value="Autotransporter beta-domain"/>
    <property type="match status" value="1"/>
</dbReference>
<proteinExistence type="predicted"/>
<dbReference type="InterPro" id="IPR030895">
    <property type="entry name" value="T5SS_PEPC_rpt"/>
</dbReference>
<dbReference type="Proteomes" id="UP000075755">
    <property type="component" value="Chromosome"/>
</dbReference>
<reference evidence="4 5" key="1">
    <citation type="submission" date="2016-03" db="EMBL/GenBank/DDBJ databases">
        <title>Complete genome of Aminobacter aminovorans KCTC 2477.</title>
        <authorList>
            <person name="Kim K.M."/>
        </authorList>
    </citation>
    <scope>NUCLEOTIDE SEQUENCE [LARGE SCALE GENOMIC DNA]</scope>
    <source>
        <strain evidence="4 5">KCTC 2477</strain>
    </source>
</reference>
<dbReference type="InterPro" id="IPR043990">
    <property type="entry name" value="AC_1"/>
</dbReference>
<dbReference type="SMART" id="SM00869">
    <property type="entry name" value="Autotransporter"/>
    <property type="match status" value="1"/>
</dbReference>
<dbReference type="Pfam" id="PF18883">
    <property type="entry name" value="AC_1"/>
    <property type="match status" value="1"/>
</dbReference>
<dbReference type="CDD" id="cd01344">
    <property type="entry name" value="PL2_Passenger_AT"/>
    <property type="match status" value="1"/>
</dbReference>
<feature type="signal peptide" evidence="2">
    <location>
        <begin position="1"/>
        <end position="36"/>
    </location>
</feature>
<dbReference type="Gene3D" id="2.160.20.20">
    <property type="match status" value="1"/>
</dbReference>
<protein>
    <submittedName>
        <fullName evidence="4">Autotransporter</fullName>
    </submittedName>
</protein>
<evidence type="ECO:0000256" key="2">
    <source>
        <dbReference type="SAM" id="SignalP"/>
    </source>
</evidence>
<dbReference type="InterPro" id="IPR005546">
    <property type="entry name" value="Autotransporte_beta"/>
</dbReference>
<feature type="chain" id="PRO_5042204336" evidence="2">
    <location>
        <begin position="37"/>
        <end position="957"/>
    </location>
</feature>
<feature type="domain" description="Autotransporter" evidence="3">
    <location>
        <begin position="689"/>
        <end position="957"/>
    </location>
</feature>